<feature type="compositionally biased region" description="Polar residues" evidence="1">
    <location>
        <begin position="84"/>
        <end position="94"/>
    </location>
</feature>
<sequence length="117" mass="12592">MELSHARPPFATKHLRLCLLLSEPNQNHLLLHLPSVPNDRPIPACVADFCSVLCSDPLSGSFAQSSPSPSSGGHSPLRSLARSMGSSACHSSTRGPEHVFVKPGHEEAERRGGVRHR</sequence>
<comment type="caution">
    <text evidence="2">The sequence shown here is derived from an EMBL/GenBank/DDBJ whole genome shotgun (WGS) entry which is preliminary data.</text>
</comment>
<evidence type="ECO:0000256" key="1">
    <source>
        <dbReference type="SAM" id="MobiDB-lite"/>
    </source>
</evidence>
<evidence type="ECO:0000313" key="3">
    <source>
        <dbReference type="Proteomes" id="UP001634007"/>
    </source>
</evidence>
<organism evidence="2 3">
    <name type="scientific">Eucalyptus globulus</name>
    <name type="common">Tasmanian blue gum</name>
    <dbReference type="NCBI Taxonomy" id="34317"/>
    <lineage>
        <taxon>Eukaryota</taxon>
        <taxon>Viridiplantae</taxon>
        <taxon>Streptophyta</taxon>
        <taxon>Embryophyta</taxon>
        <taxon>Tracheophyta</taxon>
        <taxon>Spermatophyta</taxon>
        <taxon>Magnoliopsida</taxon>
        <taxon>eudicotyledons</taxon>
        <taxon>Gunneridae</taxon>
        <taxon>Pentapetalae</taxon>
        <taxon>rosids</taxon>
        <taxon>malvids</taxon>
        <taxon>Myrtales</taxon>
        <taxon>Myrtaceae</taxon>
        <taxon>Myrtoideae</taxon>
        <taxon>Eucalypteae</taxon>
        <taxon>Eucalyptus</taxon>
    </lineage>
</organism>
<evidence type="ECO:0000313" key="2">
    <source>
        <dbReference type="EMBL" id="KAL3715429.1"/>
    </source>
</evidence>
<keyword evidence="3" id="KW-1185">Reference proteome</keyword>
<dbReference type="AlphaFoldDB" id="A0ABD3INS6"/>
<reference evidence="2 3" key="1">
    <citation type="submission" date="2024-11" db="EMBL/GenBank/DDBJ databases">
        <title>Chromosome-level genome assembly of Eucalyptus globulus Labill. provides insights into its genome evolution.</title>
        <authorList>
            <person name="Li X."/>
        </authorList>
    </citation>
    <scope>NUCLEOTIDE SEQUENCE [LARGE SCALE GENOMIC DNA]</scope>
    <source>
        <strain evidence="2">CL2024</strain>
        <tissue evidence="2">Fresh tender leaves</tissue>
    </source>
</reference>
<feature type="compositionally biased region" description="Low complexity" evidence="1">
    <location>
        <begin position="60"/>
        <end position="80"/>
    </location>
</feature>
<feature type="region of interest" description="Disordered" evidence="1">
    <location>
        <begin position="60"/>
        <end position="117"/>
    </location>
</feature>
<gene>
    <name evidence="2" type="ORF">ACJRO7_007203</name>
</gene>
<protein>
    <submittedName>
        <fullName evidence="2">Uncharacterized protein</fullName>
    </submittedName>
</protein>
<accession>A0ABD3INS6</accession>
<proteinExistence type="predicted"/>
<dbReference type="EMBL" id="JBJKBG010000011">
    <property type="protein sequence ID" value="KAL3715429.1"/>
    <property type="molecule type" value="Genomic_DNA"/>
</dbReference>
<feature type="compositionally biased region" description="Basic and acidic residues" evidence="1">
    <location>
        <begin position="95"/>
        <end position="117"/>
    </location>
</feature>
<dbReference type="Proteomes" id="UP001634007">
    <property type="component" value="Unassembled WGS sequence"/>
</dbReference>
<name>A0ABD3INS6_EUCGL</name>